<evidence type="ECO:0000256" key="5">
    <source>
        <dbReference type="SAM" id="SignalP"/>
    </source>
</evidence>
<protein>
    <submittedName>
        <fullName evidence="7">Major histocompatibility complex class I-related gene protein-like</fullName>
    </submittedName>
</protein>
<dbReference type="SUPFAM" id="SSF48726">
    <property type="entry name" value="Immunoglobulin"/>
    <property type="match status" value="1"/>
</dbReference>
<dbReference type="Gene3D" id="2.60.40.10">
    <property type="entry name" value="Immunoglobulins"/>
    <property type="match status" value="1"/>
</dbReference>
<dbReference type="PROSITE" id="PS00290">
    <property type="entry name" value="IG_MHC"/>
    <property type="match status" value="1"/>
</dbReference>
<dbReference type="Ensembl" id="ENSPKIT00000039375.1">
    <property type="protein sequence ID" value="ENSPKIP00000014918.1"/>
    <property type="gene ID" value="ENSPKIG00000001817.1"/>
</dbReference>
<dbReference type="InterPro" id="IPR011162">
    <property type="entry name" value="MHC_I/II-like_Ag-recog"/>
</dbReference>
<dbReference type="AlphaFoldDB" id="A0A3B3R957"/>
<dbReference type="FunFam" id="3.30.500.10:FF:000007">
    <property type="entry name" value="Major histocompatibility complex class I LDA"/>
    <property type="match status" value="1"/>
</dbReference>
<keyword evidence="4" id="KW-1133">Transmembrane helix</keyword>
<dbReference type="InterPro" id="IPR007110">
    <property type="entry name" value="Ig-like_dom"/>
</dbReference>
<dbReference type="InterPro" id="IPR011161">
    <property type="entry name" value="MHC_I-like_Ag-recog"/>
</dbReference>
<feature type="chain" id="PRO_5017192409" evidence="5">
    <location>
        <begin position="31"/>
        <end position="366"/>
    </location>
</feature>
<evidence type="ECO:0000256" key="2">
    <source>
        <dbReference type="ARBA" id="ARBA00023319"/>
    </source>
</evidence>
<dbReference type="InterPro" id="IPR013783">
    <property type="entry name" value="Ig-like_fold"/>
</dbReference>
<feature type="domain" description="Ig-like" evidence="6">
    <location>
        <begin position="208"/>
        <end position="299"/>
    </location>
</feature>
<accession>A0A3B3R957</accession>
<feature type="signal peptide" evidence="5">
    <location>
        <begin position="1"/>
        <end position="30"/>
    </location>
</feature>
<evidence type="ECO:0000313" key="7">
    <source>
        <dbReference type="Ensembl" id="ENSPKIP00000014918.1"/>
    </source>
</evidence>
<dbReference type="Gene3D" id="3.30.500.10">
    <property type="entry name" value="MHC class I-like antigen recognition-like"/>
    <property type="match status" value="1"/>
</dbReference>
<dbReference type="Pfam" id="PF07654">
    <property type="entry name" value="C1-set"/>
    <property type="match status" value="1"/>
</dbReference>
<dbReference type="STRING" id="1676925.ENSPKIP00000014918"/>
<dbReference type="GO" id="GO:0006955">
    <property type="term" value="P:immune response"/>
    <property type="evidence" value="ECO:0007669"/>
    <property type="project" value="TreeGrafter"/>
</dbReference>
<reference evidence="7" key="1">
    <citation type="submission" date="2025-08" db="UniProtKB">
        <authorList>
            <consortium name="Ensembl"/>
        </authorList>
    </citation>
    <scope>IDENTIFICATION</scope>
</reference>
<feature type="region of interest" description="Disordered" evidence="3">
    <location>
        <begin position="336"/>
        <end position="366"/>
    </location>
</feature>
<dbReference type="PANTHER" id="PTHR16675">
    <property type="entry name" value="MHC CLASS I-RELATED"/>
    <property type="match status" value="1"/>
</dbReference>
<keyword evidence="8" id="KW-1185">Reference proteome</keyword>
<dbReference type="InterPro" id="IPR037055">
    <property type="entry name" value="MHC_I-like_Ag-recog_sf"/>
</dbReference>
<keyword evidence="1" id="KW-0325">Glycoprotein</keyword>
<dbReference type="GeneTree" id="ENSGT01120000271825"/>
<dbReference type="Pfam" id="PF00129">
    <property type="entry name" value="MHC_I"/>
    <property type="match status" value="1"/>
</dbReference>
<dbReference type="SMART" id="SM00407">
    <property type="entry name" value="IGc1"/>
    <property type="match status" value="1"/>
</dbReference>
<keyword evidence="4" id="KW-0812">Transmembrane</keyword>
<evidence type="ECO:0000256" key="3">
    <source>
        <dbReference type="SAM" id="MobiDB-lite"/>
    </source>
</evidence>
<dbReference type="GO" id="GO:0009897">
    <property type="term" value="C:external side of plasma membrane"/>
    <property type="evidence" value="ECO:0007669"/>
    <property type="project" value="TreeGrafter"/>
</dbReference>
<reference evidence="7" key="2">
    <citation type="submission" date="2025-09" db="UniProtKB">
        <authorList>
            <consortium name="Ensembl"/>
        </authorList>
    </citation>
    <scope>IDENTIFICATION</scope>
</reference>
<evidence type="ECO:0000313" key="8">
    <source>
        <dbReference type="Proteomes" id="UP000261540"/>
    </source>
</evidence>
<dbReference type="InterPro" id="IPR036179">
    <property type="entry name" value="Ig-like_dom_sf"/>
</dbReference>
<organism evidence="7 8">
    <name type="scientific">Paramormyrops kingsleyae</name>
    <dbReference type="NCBI Taxonomy" id="1676925"/>
    <lineage>
        <taxon>Eukaryota</taxon>
        <taxon>Metazoa</taxon>
        <taxon>Chordata</taxon>
        <taxon>Craniata</taxon>
        <taxon>Vertebrata</taxon>
        <taxon>Euteleostomi</taxon>
        <taxon>Actinopterygii</taxon>
        <taxon>Neopterygii</taxon>
        <taxon>Teleostei</taxon>
        <taxon>Osteoglossocephala</taxon>
        <taxon>Osteoglossomorpha</taxon>
        <taxon>Osteoglossiformes</taxon>
        <taxon>Mormyridae</taxon>
        <taxon>Paramormyrops</taxon>
    </lineage>
</organism>
<sequence length="366" mass="41727">MGLLLKDTSGFMVFPAVVLLVLGSPHRTSSASHSLSLMATFISGETPFPELTLAVTVNNVPVEYYDNNIKKVVSRRHWRANNTVEDTDRQYFVVENVHRSMKSQTHNLRKRFNHTNGICISQKFAACTLEGDSLSQFFLRDAYEGEETRTYDILEQRYDPHVPELMWTKLKMEAKKLTYINVYQPLCLKLLRQYLQQDKNVLMRRERPRVRVTQKRDPGTGGAQVCCLATGFFPRHINMTLLRDGQPVPEQDLTGGEVLPNGDGTFQMRKSLSLSEQQLREKHQYTCTVTHMDRKEDFGLEPEDHPDVILITVLVVTVVIVLVVAVFLCWRRQTSPPDPCQTSDPVRYTAAQKTEQSDSTSISSSS</sequence>
<dbReference type="PROSITE" id="PS50835">
    <property type="entry name" value="IG_LIKE"/>
    <property type="match status" value="1"/>
</dbReference>
<proteinExistence type="predicted"/>
<dbReference type="SUPFAM" id="SSF54452">
    <property type="entry name" value="MHC antigen-recognition domain"/>
    <property type="match status" value="1"/>
</dbReference>
<keyword evidence="2" id="KW-0393">Immunoglobulin domain</keyword>
<dbReference type="InterPro" id="IPR003597">
    <property type="entry name" value="Ig_C1-set"/>
</dbReference>
<dbReference type="InterPro" id="IPR050208">
    <property type="entry name" value="MHC_class-I_related"/>
</dbReference>
<keyword evidence="4" id="KW-0472">Membrane</keyword>
<dbReference type="Proteomes" id="UP000261540">
    <property type="component" value="Unplaced"/>
</dbReference>
<evidence type="ECO:0000256" key="1">
    <source>
        <dbReference type="ARBA" id="ARBA00023180"/>
    </source>
</evidence>
<feature type="transmembrane region" description="Helical" evidence="4">
    <location>
        <begin position="308"/>
        <end position="330"/>
    </location>
</feature>
<feature type="compositionally biased region" description="Low complexity" evidence="3">
    <location>
        <begin position="357"/>
        <end position="366"/>
    </location>
</feature>
<evidence type="ECO:0000256" key="4">
    <source>
        <dbReference type="SAM" id="Phobius"/>
    </source>
</evidence>
<keyword evidence="5" id="KW-0732">Signal</keyword>
<dbReference type="PANTHER" id="PTHR16675:SF191">
    <property type="entry name" value="CLASS I HISTOCOMPATIBILITY ANTIGEN, F10 ALPHA CHAIN-LIKE-RELATED"/>
    <property type="match status" value="1"/>
</dbReference>
<evidence type="ECO:0000259" key="6">
    <source>
        <dbReference type="PROSITE" id="PS50835"/>
    </source>
</evidence>
<name>A0A3B3R957_9TELE</name>
<dbReference type="GO" id="GO:0005615">
    <property type="term" value="C:extracellular space"/>
    <property type="evidence" value="ECO:0007669"/>
    <property type="project" value="TreeGrafter"/>
</dbReference>
<dbReference type="InterPro" id="IPR003006">
    <property type="entry name" value="Ig/MHC_CS"/>
</dbReference>